<dbReference type="AlphaFoldDB" id="A0A6C0HMU1"/>
<protein>
    <submittedName>
        <fullName evidence="2">Uncharacterized protein</fullName>
    </submittedName>
</protein>
<feature type="region of interest" description="Disordered" evidence="1">
    <location>
        <begin position="1"/>
        <end position="47"/>
    </location>
</feature>
<evidence type="ECO:0000256" key="1">
    <source>
        <dbReference type="SAM" id="MobiDB-lite"/>
    </source>
</evidence>
<proteinExistence type="predicted"/>
<name>A0A6C0HMU1_9ZZZZ</name>
<organism evidence="2">
    <name type="scientific">viral metagenome</name>
    <dbReference type="NCBI Taxonomy" id="1070528"/>
    <lineage>
        <taxon>unclassified sequences</taxon>
        <taxon>metagenomes</taxon>
        <taxon>organismal metagenomes</taxon>
    </lineage>
</organism>
<evidence type="ECO:0000313" key="2">
    <source>
        <dbReference type="EMBL" id="QHT82018.1"/>
    </source>
</evidence>
<feature type="compositionally biased region" description="Polar residues" evidence="1">
    <location>
        <begin position="15"/>
        <end position="30"/>
    </location>
</feature>
<feature type="compositionally biased region" description="Basic residues" evidence="1">
    <location>
        <begin position="1"/>
        <end position="13"/>
    </location>
</feature>
<accession>A0A6C0HMU1</accession>
<dbReference type="EMBL" id="MN739994">
    <property type="protein sequence ID" value="QHT82018.1"/>
    <property type="molecule type" value="Genomic_DNA"/>
</dbReference>
<sequence length="77" mass="8869">MPLNRTKKRKAGTHGKTNNSRSNASETEYFTANDESDEDEDSFTSKSQKTLEVNLQRIGTIPHLKEMFLSSQQRYML</sequence>
<reference evidence="2" key="1">
    <citation type="journal article" date="2020" name="Nature">
        <title>Giant virus diversity and host interactions through global metagenomics.</title>
        <authorList>
            <person name="Schulz F."/>
            <person name="Roux S."/>
            <person name="Paez-Espino D."/>
            <person name="Jungbluth S."/>
            <person name="Walsh D.A."/>
            <person name="Denef V.J."/>
            <person name="McMahon K.D."/>
            <person name="Konstantinidis K.T."/>
            <person name="Eloe-Fadrosh E.A."/>
            <person name="Kyrpides N.C."/>
            <person name="Woyke T."/>
        </authorList>
    </citation>
    <scope>NUCLEOTIDE SEQUENCE</scope>
    <source>
        <strain evidence="2">GVMAG-M-3300023184-160</strain>
    </source>
</reference>